<accession>A0ABR3EKF9</accession>
<comment type="caution">
    <text evidence="1">The sequence shown here is derived from an EMBL/GenBank/DDBJ whole genome shotgun (WGS) entry which is preliminary data.</text>
</comment>
<reference evidence="1 2" key="1">
    <citation type="submission" date="2024-02" db="EMBL/GenBank/DDBJ databases">
        <title>A draft genome for the cacao thread blight pathogen Marasmius crinis-equi.</title>
        <authorList>
            <person name="Cohen S.P."/>
            <person name="Baruah I.K."/>
            <person name="Amoako-Attah I."/>
            <person name="Bukari Y."/>
            <person name="Meinhardt L.W."/>
            <person name="Bailey B.A."/>
        </authorList>
    </citation>
    <scope>NUCLEOTIDE SEQUENCE [LARGE SCALE GENOMIC DNA]</scope>
    <source>
        <strain evidence="1 2">GH-76</strain>
    </source>
</reference>
<evidence type="ECO:0000313" key="1">
    <source>
        <dbReference type="EMBL" id="KAL0563340.1"/>
    </source>
</evidence>
<protein>
    <submittedName>
        <fullName evidence="1">Uncharacterized protein</fullName>
    </submittedName>
</protein>
<evidence type="ECO:0000313" key="2">
    <source>
        <dbReference type="Proteomes" id="UP001465976"/>
    </source>
</evidence>
<keyword evidence="2" id="KW-1185">Reference proteome</keyword>
<dbReference type="EMBL" id="JBAHYK010003638">
    <property type="protein sequence ID" value="KAL0563340.1"/>
    <property type="molecule type" value="Genomic_DNA"/>
</dbReference>
<sequence>MNVAGTGYKLRQHLSHVPQSHSKAIENTLDRYNNAASALGQRQLKWKEVVDCTFLAEFDLLNDARDDVRERPWAVPVNRELTAAFFKLAQAKETLPRLHNEIKSLVTWMKEESEYLRGHEAYYRPKDPQLAYQI</sequence>
<name>A0ABR3EKF9_9AGAR</name>
<dbReference type="Proteomes" id="UP001465976">
    <property type="component" value="Unassembled WGS sequence"/>
</dbReference>
<proteinExistence type="predicted"/>
<gene>
    <name evidence="1" type="ORF">V5O48_018727</name>
</gene>
<organism evidence="1 2">
    <name type="scientific">Marasmius crinis-equi</name>
    <dbReference type="NCBI Taxonomy" id="585013"/>
    <lineage>
        <taxon>Eukaryota</taxon>
        <taxon>Fungi</taxon>
        <taxon>Dikarya</taxon>
        <taxon>Basidiomycota</taxon>
        <taxon>Agaricomycotina</taxon>
        <taxon>Agaricomycetes</taxon>
        <taxon>Agaricomycetidae</taxon>
        <taxon>Agaricales</taxon>
        <taxon>Marasmiineae</taxon>
        <taxon>Marasmiaceae</taxon>
        <taxon>Marasmius</taxon>
    </lineage>
</organism>